<dbReference type="VEuPathDB" id="FungiDB:H257_16850"/>
<accession>W4FH30</accession>
<name>W4FH30_APHAT</name>
<gene>
    <name evidence="2" type="ORF">H257_16850</name>
</gene>
<reference evidence="2" key="1">
    <citation type="submission" date="2013-12" db="EMBL/GenBank/DDBJ databases">
        <title>The Genome Sequence of Aphanomyces astaci APO3.</title>
        <authorList>
            <consortium name="The Broad Institute Genomics Platform"/>
            <person name="Russ C."/>
            <person name="Tyler B."/>
            <person name="van West P."/>
            <person name="Dieguez-Uribeondo J."/>
            <person name="Young S.K."/>
            <person name="Zeng Q."/>
            <person name="Gargeya S."/>
            <person name="Fitzgerald M."/>
            <person name="Abouelleil A."/>
            <person name="Alvarado L."/>
            <person name="Chapman S.B."/>
            <person name="Gainer-Dewar J."/>
            <person name="Goldberg J."/>
            <person name="Griggs A."/>
            <person name="Gujja S."/>
            <person name="Hansen M."/>
            <person name="Howarth C."/>
            <person name="Imamovic A."/>
            <person name="Ireland A."/>
            <person name="Larimer J."/>
            <person name="McCowan C."/>
            <person name="Murphy C."/>
            <person name="Pearson M."/>
            <person name="Poon T.W."/>
            <person name="Priest M."/>
            <person name="Roberts A."/>
            <person name="Saif S."/>
            <person name="Shea T."/>
            <person name="Sykes S."/>
            <person name="Wortman J."/>
            <person name="Nusbaum C."/>
            <person name="Birren B."/>
        </authorList>
    </citation>
    <scope>NUCLEOTIDE SEQUENCE [LARGE SCALE GENOMIC DNA]</scope>
    <source>
        <strain evidence="2">APO3</strain>
    </source>
</reference>
<evidence type="ECO:0000256" key="1">
    <source>
        <dbReference type="SAM" id="MobiDB-lite"/>
    </source>
</evidence>
<feature type="region of interest" description="Disordered" evidence="1">
    <location>
        <begin position="31"/>
        <end position="67"/>
    </location>
</feature>
<dbReference type="AlphaFoldDB" id="W4FH30"/>
<dbReference type="RefSeq" id="XP_009843736.1">
    <property type="nucleotide sequence ID" value="XM_009845434.1"/>
</dbReference>
<protein>
    <submittedName>
        <fullName evidence="2">Uncharacterized protein</fullName>
    </submittedName>
</protein>
<sequence>MDSVQDGVAEDTKFVGSLLVACLAGPRTLKNKMDETSSNDHPEGDHTPALSGMHGADESDNEPITVGIPSQAPAFGDLLGIHQKFNDANEFVTCVKAWARVQGFTLLRTGNNFSEKKPHPVHGGRGAIMWRSTLYCTHKDQACSGRSTCEWHIKFS</sequence>
<feature type="compositionally biased region" description="Basic and acidic residues" evidence="1">
    <location>
        <begin position="31"/>
        <end position="46"/>
    </location>
</feature>
<organism evidence="2">
    <name type="scientific">Aphanomyces astaci</name>
    <name type="common">Crayfish plague agent</name>
    <dbReference type="NCBI Taxonomy" id="112090"/>
    <lineage>
        <taxon>Eukaryota</taxon>
        <taxon>Sar</taxon>
        <taxon>Stramenopiles</taxon>
        <taxon>Oomycota</taxon>
        <taxon>Saprolegniomycetes</taxon>
        <taxon>Saprolegniales</taxon>
        <taxon>Verrucalvaceae</taxon>
        <taxon>Aphanomyces</taxon>
    </lineage>
</organism>
<dbReference type="EMBL" id="KI913206">
    <property type="protein sequence ID" value="ETV66760.1"/>
    <property type="molecule type" value="Genomic_DNA"/>
</dbReference>
<dbReference type="GeneID" id="20818846"/>
<evidence type="ECO:0000313" key="2">
    <source>
        <dbReference type="EMBL" id="ETV66760.1"/>
    </source>
</evidence>
<proteinExistence type="predicted"/>